<dbReference type="EMBL" id="JABCKI010005783">
    <property type="protein sequence ID" value="KAG5638081.1"/>
    <property type="molecule type" value="Genomic_DNA"/>
</dbReference>
<dbReference type="Proteomes" id="UP000717328">
    <property type="component" value="Unassembled WGS sequence"/>
</dbReference>
<sequence length="945" mass="104988">MHQETSKSRPDTPESFLSNSFKHASSTIDDLTVALANFSRVPSPEPLSASVVCCCGKEDCESVRSWLELKSRLESRLILSAEVGQALLQRHEAYVRRHEVGNSCTLRIEIISSRSQGHTRPADLDEDEDEDSDAFKISELVREKAQLEKEARATISRLTAHHARSVGWETRLSTAMRERDDMQQERDGESNRAKLAENRFAAMKDKAAKLQSEVRRLQDSLEERRLHRLQFSDTILQDARSRLEALHTSHLGQTAMIEQTELTNVLESLVNDNETLKRDNAELQTMLMESREEIHSLQEEVEEYRVKPPSRTGARTPQLRHQILAGTVPGSLGKDSSITNSQNNAQLQYFNARSSSLERNHRRSFVRNSRLDPSQIANAPLKEPLTPETSRRPLSPPDSLAADPRVTPPLSQPRPRYASSHFGIDVEESSTEEDTSSEKPNQHKTLLLTCSRAVQTETWPGFLSASPIPSYMSATSPADPRSESSSFSETLSSNLAILLDRFSGLHNRLTQADALTLTNRLKRQHLKGADVGHLSRSTVNAIISEANNLRCQFRFLLEDESLVTHITRKDFRMVFKLFKEIFAEMGELRIVLNDVILDPSSAARLSEHALNPTKAEEERKEKERGEATSSSGPSSWIAPISKLFSPGRGDNASERPRLGRSMSGRASSRPPKFIPKLGPALSASATTVNVEFTGTAVGRSTTSTVESEIPKFRLIEEGVAAAPLVNPPSTVMDIFAGAPRNVTSSDPWVVVPKAPRRVSSFIKRTAEFNSATIRRSAGRSSGFTLSRDVDAVIDVAVERTPKSSNARLEDEDEDDAPLLQRTLRRRGLSDSSIHSTFTSHAEDPQPQASSYAWPDPHAVFQTLTRTMQTFTGAAHEPTPPQRPVPERPESTRPGLRHLLPNLTSWAAAGNLLETTPDPFLVGSVRDESFMPSQVHNTGQCHGDYF</sequence>
<evidence type="ECO:0000256" key="1">
    <source>
        <dbReference type="SAM" id="Coils"/>
    </source>
</evidence>
<feature type="compositionally biased region" description="Basic and acidic residues" evidence="2">
    <location>
        <begin position="614"/>
        <end position="626"/>
    </location>
</feature>
<evidence type="ECO:0000313" key="3">
    <source>
        <dbReference type="EMBL" id="KAG5638081.1"/>
    </source>
</evidence>
<name>A0A9P7K4M7_9AGAR</name>
<accession>A0A9P7K4M7</accession>
<proteinExistence type="predicted"/>
<gene>
    <name evidence="3" type="ORF">H0H81_001931</name>
</gene>
<feature type="region of interest" description="Disordered" evidence="2">
    <location>
        <begin position="353"/>
        <end position="420"/>
    </location>
</feature>
<comment type="caution">
    <text evidence="3">The sequence shown here is derived from an EMBL/GenBank/DDBJ whole genome shotgun (WGS) entry which is preliminary data.</text>
</comment>
<evidence type="ECO:0000313" key="4">
    <source>
        <dbReference type="Proteomes" id="UP000717328"/>
    </source>
</evidence>
<keyword evidence="1" id="KW-0175">Coiled coil</keyword>
<keyword evidence="4" id="KW-1185">Reference proteome</keyword>
<organism evidence="3 4">
    <name type="scientific">Sphagnurus paluster</name>
    <dbReference type="NCBI Taxonomy" id="117069"/>
    <lineage>
        <taxon>Eukaryota</taxon>
        <taxon>Fungi</taxon>
        <taxon>Dikarya</taxon>
        <taxon>Basidiomycota</taxon>
        <taxon>Agaricomycotina</taxon>
        <taxon>Agaricomycetes</taxon>
        <taxon>Agaricomycetidae</taxon>
        <taxon>Agaricales</taxon>
        <taxon>Tricholomatineae</taxon>
        <taxon>Lyophyllaceae</taxon>
        <taxon>Sphagnurus</taxon>
    </lineage>
</organism>
<feature type="region of interest" description="Disordered" evidence="2">
    <location>
        <begin position="300"/>
        <end position="320"/>
    </location>
</feature>
<reference evidence="3" key="1">
    <citation type="submission" date="2021-02" db="EMBL/GenBank/DDBJ databases">
        <authorList>
            <person name="Nieuwenhuis M."/>
            <person name="Van De Peppel L.J.J."/>
        </authorList>
    </citation>
    <scope>NUCLEOTIDE SEQUENCE</scope>
    <source>
        <strain evidence="3">D49</strain>
    </source>
</reference>
<feature type="coiled-coil region" evidence="1">
    <location>
        <begin position="137"/>
        <end position="227"/>
    </location>
</feature>
<protein>
    <submittedName>
        <fullName evidence="3">Uncharacterized protein</fullName>
    </submittedName>
</protein>
<feature type="region of interest" description="Disordered" evidence="2">
    <location>
        <begin position="607"/>
        <end position="678"/>
    </location>
</feature>
<reference evidence="3" key="2">
    <citation type="submission" date="2021-10" db="EMBL/GenBank/DDBJ databases">
        <title>Phylogenomics reveals ancestral predisposition of the termite-cultivated fungus Termitomyces towards a domesticated lifestyle.</title>
        <authorList>
            <person name="Auxier B."/>
            <person name="Grum-Grzhimaylo A."/>
            <person name="Cardenas M.E."/>
            <person name="Lodge J.D."/>
            <person name="Laessoe T."/>
            <person name="Pedersen O."/>
            <person name="Smith M.E."/>
            <person name="Kuyper T.W."/>
            <person name="Franco-Molano E.A."/>
            <person name="Baroni T.J."/>
            <person name="Aanen D.K."/>
        </authorList>
    </citation>
    <scope>NUCLEOTIDE SEQUENCE</scope>
    <source>
        <strain evidence="3">D49</strain>
    </source>
</reference>
<feature type="region of interest" description="Disordered" evidence="2">
    <location>
        <begin position="823"/>
        <end position="853"/>
    </location>
</feature>
<dbReference type="OrthoDB" id="4088568at2759"/>
<evidence type="ECO:0000256" key="2">
    <source>
        <dbReference type="SAM" id="MobiDB-lite"/>
    </source>
</evidence>
<feature type="compositionally biased region" description="Polar residues" evidence="2">
    <location>
        <begin position="829"/>
        <end position="839"/>
    </location>
</feature>
<dbReference type="AlphaFoldDB" id="A0A9P7K4M7"/>
<feature type="region of interest" description="Disordered" evidence="2">
    <location>
        <begin position="872"/>
        <end position="892"/>
    </location>
</feature>